<evidence type="ECO:0000313" key="2">
    <source>
        <dbReference type="Proteomes" id="UP000226525"/>
    </source>
</evidence>
<dbReference type="Proteomes" id="UP000226525">
    <property type="component" value="Unassembled WGS sequence"/>
</dbReference>
<reference evidence="2" key="1">
    <citation type="submission" date="2017-09" db="EMBL/GenBank/DDBJ databases">
        <title>The Reconstruction of 2,631 Draft Metagenome-Assembled Genomes from the Global Oceans.</title>
        <authorList>
            <person name="Tully B.J."/>
            <person name="Graham E.D."/>
            <person name="Heidelberg J.F."/>
        </authorList>
    </citation>
    <scope>NUCLEOTIDE SEQUENCE [LARGE SCALE GENOMIC DNA]</scope>
</reference>
<organism evidence="1 2">
    <name type="scientific">SAR324 cluster bacterium</name>
    <dbReference type="NCBI Taxonomy" id="2024889"/>
    <lineage>
        <taxon>Bacteria</taxon>
        <taxon>Deltaproteobacteria</taxon>
        <taxon>SAR324 cluster</taxon>
    </lineage>
</organism>
<sequence length="114" mass="12877">MTVEQFPQFFQAAQVCLLGNGDLIWMPLIDLISSNPHLALLLMSFPDWSAIIFQLPSVVERPQPRWAQLDLSTNSHRPTSLVPPNGWALTPTTPFVLSGKYTLAVNSRWSRKFL</sequence>
<evidence type="ECO:0000313" key="1">
    <source>
        <dbReference type="EMBL" id="MAH62563.1"/>
    </source>
</evidence>
<dbReference type="EMBL" id="NZEX01000037">
    <property type="protein sequence ID" value="MAH62563.1"/>
    <property type="molecule type" value="Genomic_DNA"/>
</dbReference>
<name>A0A2D6YHA6_9DELT</name>
<accession>A0A2D6YHA6</accession>
<comment type="caution">
    <text evidence="1">The sequence shown here is derived from an EMBL/GenBank/DDBJ whole genome shotgun (WGS) entry which is preliminary data.</text>
</comment>
<dbReference type="AlphaFoldDB" id="A0A2D6YHA6"/>
<protein>
    <submittedName>
        <fullName evidence="1">Uncharacterized protein</fullName>
    </submittedName>
</protein>
<gene>
    <name evidence="1" type="ORF">CMN54_03770</name>
</gene>
<proteinExistence type="predicted"/>